<organism evidence="4 5">
    <name type="scientific">Leminorella richardii</name>
    <dbReference type="NCBI Taxonomy" id="158841"/>
    <lineage>
        <taxon>Bacteria</taxon>
        <taxon>Pseudomonadati</taxon>
        <taxon>Pseudomonadota</taxon>
        <taxon>Gammaproteobacteria</taxon>
        <taxon>Enterobacterales</taxon>
        <taxon>Budviciaceae</taxon>
        <taxon>Leminorella</taxon>
    </lineage>
</organism>
<dbReference type="RefSeq" id="WP_111739942.1">
    <property type="nucleotide sequence ID" value="NZ_LR698987.1"/>
</dbReference>
<feature type="domain" description="Fumarate lyase N-terminal" evidence="2">
    <location>
        <begin position="18"/>
        <end position="336"/>
    </location>
</feature>
<dbReference type="GO" id="GO:0008797">
    <property type="term" value="F:aspartate ammonia-lyase activity"/>
    <property type="evidence" value="ECO:0007669"/>
    <property type="project" value="TreeGrafter"/>
</dbReference>
<evidence type="ECO:0000256" key="1">
    <source>
        <dbReference type="ARBA" id="ARBA00023239"/>
    </source>
</evidence>
<accession>A0A2X4UGX3</accession>
<dbReference type="PRINTS" id="PR00149">
    <property type="entry name" value="FUMRATELYASE"/>
</dbReference>
<dbReference type="GO" id="GO:0006531">
    <property type="term" value="P:aspartate metabolic process"/>
    <property type="evidence" value="ECO:0007669"/>
    <property type="project" value="TreeGrafter"/>
</dbReference>
<protein>
    <submittedName>
        <fullName evidence="4">Fumarate hydratase class II</fullName>
        <ecNumber evidence="4">4.2.1.2</ecNumber>
    </submittedName>
</protein>
<evidence type="ECO:0000313" key="4">
    <source>
        <dbReference type="EMBL" id="SQI39146.1"/>
    </source>
</evidence>
<gene>
    <name evidence="4" type="primary">fumC_1</name>
    <name evidence="4" type="ORF">NCTC12151_01348</name>
</gene>
<dbReference type="InterPro" id="IPR022761">
    <property type="entry name" value="Fumarate_lyase_N"/>
</dbReference>
<dbReference type="OrthoDB" id="9802809at2"/>
<dbReference type="PANTHER" id="PTHR42696:SF2">
    <property type="entry name" value="ASPARTATE AMMONIA-LYASE"/>
    <property type="match status" value="1"/>
</dbReference>
<dbReference type="InterPro" id="IPR024083">
    <property type="entry name" value="Fumarase/histidase_N"/>
</dbReference>
<dbReference type="Gene3D" id="1.10.40.30">
    <property type="entry name" value="Fumarase/aspartase (C-terminal domain)"/>
    <property type="match status" value="1"/>
</dbReference>
<dbReference type="GO" id="GO:0006099">
    <property type="term" value="P:tricarboxylic acid cycle"/>
    <property type="evidence" value="ECO:0007669"/>
    <property type="project" value="InterPro"/>
</dbReference>
<dbReference type="PANTHER" id="PTHR42696">
    <property type="entry name" value="ASPARTATE AMMONIA-LYASE"/>
    <property type="match status" value="1"/>
</dbReference>
<keyword evidence="1 4" id="KW-0456">Lyase</keyword>
<evidence type="ECO:0000313" key="5">
    <source>
        <dbReference type="Proteomes" id="UP000249005"/>
    </source>
</evidence>
<evidence type="ECO:0000259" key="2">
    <source>
        <dbReference type="Pfam" id="PF00206"/>
    </source>
</evidence>
<dbReference type="AlphaFoldDB" id="A0A2X4UGX3"/>
<sequence length="473" mass="51198">MHSDTAVRENASSPDKVYYGPETAKAKDYLNLCETTLEKYPQILVAMGKVKKACAMTNRQVQALETKRANAIAAACDELIAGQFMDQFPLCAIGGFSASLNTAVNEVLAKRANEILVKEGRAGDICPNVHVNMGQSSNDVLKTAKALAVYDEIGVLLEAIPHLEKPLADKSEELKQVVKMGRTSYRDAVPVTLGQEFSGYYSQIKRNRLRLEEERQRWNHVPLGATVLGTGFGCMPGYFDAVCESLSAVCGRKIVQSDNLFDAMQSTDAYVMLHAHIQSLAICAAKVATDIRLMASGPRAGLREITLKALQPGSSIMPGKVNPVIPHMVMQISQKISANHAGVALAASSGELDLGSTSSIVFKTVLDSMELIGKGMKIMGEKVVPGLTPNTERCRSLAEQSLSLSGVVGALFGYSVGKRVAQRAYEENITCKEAAIKEGVLSQGEADELFDVLTLTDVHKSERMFKKYMNRAS</sequence>
<dbReference type="PROSITE" id="PS00163">
    <property type="entry name" value="FUMARATE_LYASES"/>
    <property type="match status" value="1"/>
</dbReference>
<dbReference type="Pfam" id="PF00206">
    <property type="entry name" value="Lyase_1"/>
    <property type="match status" value="1"/>
</dbReference>
<feature type="domain" description="Fumarase C C-terminal" evidence="3">
    <location>
        <begin position="413"/>
        <end position="456"/>
    </location>
</feature>
<dbReference type="SUPFAM" id="SSF48557">
    <property type="entry name" value="L-aspartase-like"/>
    <property type="match status" value="1"/>
</dbReference>
<dbReference type="InterPro" id="IPR051546">
    <property type="entry name" value="Aspartate_Ammonia-Lyase"/>
</dbReference>
<dbReference type="Proteomes" id="UP000249005">
    <property type="component" value="Chromosome 1"/>
</dbReference>
<keyword evidence="5" id="KW-1185">Reference proteome</keyword>
<dbReference type="InterPro" id="IPR008948">
    <property type="entry name" value="L-Aspartase-like"/>
</dbReference>
<dbReference type="Pfam" id="PF10415">
    <property type="entry name" value="FumaraseC_C"/>
    <property type="match status" value="1"/>
</dbReference>
<dbReference type="Gene3D" id="1.20.200.10">
    <property type="entry name" value="Fumarase/aspartase (Central domain)"/>
    <property type="match status" value="1"/>
</dbReference>
<dbReference type="EC" id="4.2.1.2" evidence="4"/>
<dbReference type="KEGG" id="lri:NCTC12151_01348"/>
<dbReference type="InterPro" id="IPR020557">
    <property type="entry name" value="Fumarate_lyase_CS"/>
</dbReference>
<dbReference type="InterPro" id="IPR000362">
    <property type="entry name" value="Fumarate_lyase_fam"/>
</dbReference>
<evidence type="ECO:0000259" key="3">
    <source>
        <dbReference type="Pfam" id="PF10415"/>
    </source>
</evidence>
<dbReference type="EMBL" id="LS483470">
    <property type="protein sequence ID" value="SQI39146.1"/>
    <property type="molecule type" value="Genomic_DNA"/>
</dbReference>
<proteinExistence type="predicted"/>
<name>A0A2X4UGX3_9GAMM</name>
<dbReference type="GO" id="GO:0004333">
    <property type="term" value="F:fumarate hydratase activity"/>
    <property type="evidence" value="ECO:0007669"/>
    <property type="project" value="UniProtKB-EC"/>
</dbReference>
<reference evidence="4 5" key="1">
    <citation type="submission" date="2018-06" db="EMBL/GenBank/DDBJ databases">
        <authorList>
            <consortium name="Pathogen Informatics"/>
            <person name="Doyle S."/>
        </authorList>
    </citation>
    <scope>NUCLEOTIDE SEQUENCE [LARGE SCALE GENOMIC DNA]</scope>
    <source>
        <strain evidence="4 5">NCTC12151</strain>
    </source>
</reference>
<dbReference type="Gene3D" id="1.10.275.10">
    <property type="entry name" value="Fumarase/aspartase (N-terminal domain)"/>
    <property type="match status" value="1"/>
</dbReference>
<dbReference type="InterPro" id="IPR018951">
    <property type="entry name" value="Fumarase_C_C"/>
</dbReference>
<dbReference type="GO" id="GO:0005829">
    <property type="term" value="C:cytosol"/>
    <property type="evidence" value="ECO:0007669"/>
    <property type="project" value="TreeGrafter"/>
</dbReference>